<dbReference type="GO" id="GO:0016831">
    <property type="term" value="F:carboxy-lyase activity"/>
    <property type="evidence" value="ECO:0007669"/>
    <property type="project" value="InterPro"/>
</dbReference>
<evidence type="ECO:0000313" key="5">
    <source>
        <dbReference type="EMBL" id="CAB4831143.1"/>
    </source>
</evidence>
<evidence type="ECO:0000313" key="7">
    <source>
        <dbReference type="EMBL" id="CAB4919713.1"/>
    </source>
</evidence>
<protein>
    <submittedName>
        <fullName evidence="8">Unannotated protein</fullName>
    </submittedName>
</protein>
<gene>
    <name evidence="4" type="ORF">UFOPK2656_00742</name>
    <name evidence="5" type="ORF">UFOPK3099_02099</name>
    <name evidence="6" type="ORF">UFOPK3267_01198</name>
    <name evidence="7" type="ORF">UFOPK3651_00780</name>
    <name evidence="8" type="ORF">UFOPK3931_01352</name>
    <name evidence="3" type="ORF">UFOPK4189_00740</name>
</gene>
<proteinExistence type="predicted"/>
<sequence length="383" mass="42963">MYHDADSHIFESPDFYKEFADPVSRQMIGDNCFSGVTIEMFENALRGRDGADFTANADAQLMERKLWNALGAYDGGERSRALDLLGFRSQLVFDSFMRFHLRTAEQGNDLDLIYGLARTHNRALVEFCSSDPRLLPVGYVPLADIERSVKFAEEAIELGCAALQAPADCPRHHSPSHRGFDPMWALMAESSTPLIFHLGAGRLAEPTYNLSGRDPEPSFLGGDGSIKSIEYISTPHPVMESLSALLVDGVLHDHPDLRVGIIEFGASWVPGWLHFLDSAMDAFVKHESRLQRLDMKLSDYVRRQVRVTPFCHENTGWTIAQGGDDVFMFSSDYPHIEGGRNPIARFGRSLDASDISAEARDKFYWKNFEDFMGARVRQFAVDA</sequence>
<evidence type="ECO:0000259" key="2">
    <source>
        <dbReference type="Pfam" id="PF04909"/>
    </source>
</evidence>
<dbReference type="EMBL" id="CAFBOL010000030">
    <property type="protein sequence ID" value="CAB4988977.1"/>
    <property type="molecule type" value="Genomic_DNA"/>
</dbReference>
<dbReference type="GO" id="GO:0019748">
    <property type="term" value="P:secondary metabolic process"/>
    <property type="evidence" value="ECO:0007669"/>
    <property type="project" value="TreeGrafter"/>
</dbReference>
<dbReference type="EMBL" id="CAEZYF010000003">
    <property type="protein sequence ID" value="CAB4712126.1"/>
    <property type="molecule type" value="Genomic_DNA"/>
</dbReference>
<keyword evidence="1" id="KW-0456">Lyase</keyword>
<evidence type="ECO:0000313" key="3">
    <source>
        <dbReference type="EMBL" id="CAB4362953.1"/>
    </source>
</evidence>
<dbReference type="SUPFAM" id="SSF51556">
    <property type="entry name" value="Metallo-dependent hydrolases"/>
    <property type="match status" value="1"/>
</dbReference>
<organism evidence="8">
    <name type="scientific">freshwater metagenome</name>
    <dbReference type="NCBI Taxonomy" id="449393"/>
    <lineage>
        <taxon>unclassified sequences</taxon>
        <taxon>metagenomes</taxon>
        <taxon>ecological metagenomes</taxon>
    </lineage>
</organism>
<dbReference type="EMBL" id="CAFBIY010000055">
    <property type="protein sequence ID" value="CAB4850477.1"/>
    <property type="molecule type" value="Genomic_DNA"/>
</dbReference>
<dbReference type="Gene3D" id="3.20.20.140">
    <property type="entry name" value="Metal-dependent hydrolases"/>
    <property type="match status" value="1"/>
</dbReference>
<dbReference type="GO" id="GO:0016787">
    <property type="term" value="F:hydrolase activity"/>
    <property type="evidence" value="ECO:0007669"/>
    <property type="project" value="InterPro"/>
</dbReference>
<dbReference type="AlphaFoldDB" id="A0A6J7N754"/>
<evidence type="ECO:0000313" key="6">
    <source>
        <dbReference type="EMBL" id="CAB4850477.1"/>
    </source>
</evidence>
<dbReference type="PANTHER" id="PTHR21240">
    <property type="entry name" value="2-AMINO-3-CARBOXYLMUCONATE-6-SEMIALDEHYDE DECARBOXYLASE"/>
    <property type="match status" value="1"/>
</dbReference>
<dbReference type="InterPro" id="IPR032465">
    <property type="entry name" value="ACMSD"/>
</dbReference>
<feature type="domain" description="Amidohydrolase-related" evidence="2">
    <location>
        <begin position="80"/>
        <end position="367"/>
    </location>
</feature>
<dbReference type="InterPro" id="IPR032466">
    <property type="entry name" value="Metal_Hydrolase"/>
</dbReference>
<dbReference type="PANTHER" id="PTHR21240:SF28">
    <property type="entry name" value="ISO-OROTATE DECARBOXYLASE (EUROFUNG)"/>
    <property type="match status" value="1"/>
</dbReference>
<dbReference type="GO" id="GO:0005737">
    <property type="term" value="C:cytoplasm"/>
    <property type="evidence" value="ECO:0007669"/>
    <property type="project" value="TreeGrafter"/>
</dbReference>
<dbReference type="EMBL" id="CAESGF010000003">
    <property type="protein sequence ID" value="CAB4362953.1"/>
    <property type="molecule type" value="Genomic_DNA"/>
</dbReference>
<evidence type="ECO:0000313" key="8">
    <source>
        <dbReference type="EMBL" id="CAB4988977.1"/>
    </source>
</evidence>
<evidence type="ECO:0000313" key="4">
    <source>
        <dbReference type="EMBL" id="CAB4712126.1"/>
    </source>
</evidence>
<reference evidence="8" key="1">
    <citation type="submission" date="2020-05" db="EMBL/GenBank/DDBJ databases">
        <authorList>
            <person name="Chiriac C."/>
            <person name="Salcher M."/>
            <person name="Ghai R."/>
            <person name="Kavagutti S V."/>
        </authorList>
    </citation>
    <scope>NUCLEOTIDE SEQUENCE</scope>
</reference>
<name>A0A6J7N754_9ZZZZ</name>
<dbReference type="InterPro" id="IPR006680">
    <property type="entry name" value="Amidohydro-rel"/>
</dbReference>
<evidence type="ECO:0000256" key="1">
    <source>
        <dbReference type="ARBA" id="ARBA00023239"/>
    </source>
</evidence>
<dbReference type="Pfam" id="PF04909">
    <property type="entry name" value="Amidohydro_2"/>
    <property type="match status" value="1"/>
</dbReference>
<dbReference type="EMBL" id="CAFAAV010000188">
    <property type="protein sequence ID" value="CAB4831143.1"/>
    <property type="molecule type" value="Genomic_DNA"/>
</dbReference>
<dbReference type="EMBL" id="CAFBMT010000003">
    <property type="protein sequence ID" value="CAB4919713.1"/>
    <property type="molecule type" value="Genomic_DNA"/>
</dbReference>
<accession>A0A6J7N754</accession>